<evidence type="ECO:0000259" key="5">
    <source>
        <dbReference type="Pfam" id="PF17210"/>
    </source>
</evidence>
<dbReference type="Gene3D" id="2.60.40.10">
    <property type="entry name" value="Immunoglobulins"/>
    <property type="match status" value="1"/>
</dbReference>
<evidence type="ECO:0000256" key="1">
    <source>
        <dbReference type="ARBA" id="ARBA00004613"/>
    </source>
</evidence>
<keyword evidence="3" id="KW-0732">Signal</keyword>
<accession>A0A225DEZ6</accession>
<feature type="compositionally biased region" description="Basic residues" evidence="4">
    <location>
        <begin position="63"/>
        <end position="73"/>
    </location>
</feature>
<dbReference type="AlphaFoldDB" id="A0A225DEZ6"/>
<evidence type="ECO:0000313" key="7">
    <source>
        <dbReference type="Proteomes" id="UP000214646"/>
    </source>
</evidence>
<dbReference type="EMBL" id="NIDE01000019">
    <property type="protein sequence ID" value="OWK34677.1"/>
    <property type="molecule type" value="Genomic_DNA"/>
</dbReference>
<dbReference type="Pfam" id="PF17210">
    <property type="entry name" value="SdrD_B"/>
    <property type="match status" value="1"/>
</dbReference>
<name>A0A225DEZ6_9BACT</name>
<reference evidence="7" key="1">
    <citation type="submission" date="2017-06" db="EMBL/GenBank/DDBJ databases">
        <title>Genome analysis of Fimbriiglobus ruber SP5, the first member of the order Planctomycetales with confirmed chitinolytic capability.</title>
        <authorList>
            <person name="Ravin N.V."/>
            <person name="Rakitin A.L."/>
            <person name="Ivanova A.A."/>
            <person name="Beletsky A.V."/>
            <person name="Kulichevskaya I.S."/>
            <person name="Mardanov A.V."/>
            <person name="Dedysh S.N."/>
        </authorList>
    </citation>
    <scope>NUCLEOTIDE SEQUENCE [LARGE SCALE GENOMIC DNA]</scope>
    <source>
        <strain evidence="7">SP5</strain>
    </source>
</reference>
<feature type="compositionally biased region" description="Low complexity" evidence="4">
    <location>
        <begin position="74"/>
        <end position="95"/>
    </location>
</feature>
<organism evidence="6 7">
    <name type="scientific">Fimbriiglobus ruber</name>
    <dbReference type="NCBI Taxonomy" id="1908690"/>
    <lineage>
        <taxon>Bacteria</taxon>
        <taxon>Pseudomonadati</taxon>
        <taxon>Planctomycetota</taxon>
        <taxon>Planctomycetia</taxon>
        <taxon>Gemmatales</taxon>
        <taxon>Gemmataceae</taxon>
        <taxon>Fimbriiglobus</taxon>
    </lineage>
</organism>
<proteinExistence type="predicted"/>
<evidence type="ECO:0000256" key="3">
    <source>
        <dbReference type="ARBA" id="ARBA00022729"/>
    </source>
</evidence>
<feature type="compositionally biased region" description="Pro residues" evidence="4">
    <location>
        <begin position="96"/>
        <end position="115"/>
    </location>
</feature>
<evidence type="ECO:0000256" key="4">
    <source>
        <dbReference type="SAM" id="MobiDB-lite"/>
    </source>
</evidence>
<dbReference type="SUPFAM" id="SSF117074">
    <property type="entry name" value="Hypothetical protein PA1324"/>
    <property type="match status" value="1"/>
</dbReference>
<evidence type="ECO:0000256" key="2">
    <source>
        <dbReference type="ARBA" id="ARBA00022525"/>
    </source>
</evidence>
<evidence type="ECO:0000313" key="6">
    <source>
        <dbReference type="EMBL" id="OWK34677.1"/>
    </source>
</evidence>
<dbReference type="PANTHER" id="PTHR23303">
    <property type="entry name" value="CARBOXYPEPTIDASE REGULATORY REGION-CONTAINING"/>
    <property type="match status" value="1"/>
</dbReference>
<dbReference type="GO" id="GO:0005576">
    <property type="term" value="C:extracellular region"/>
    <property type="evidence" value="ECO:0007669"/>
    <property type="project" value="UniProtKB-SubCell"/>
</dbReference>
<comment type="caution">
    <text evidence="6">The sequence shown here is derived from an EMBL/GenBank/DDBJ whole genome shotgun (WGS) entry which is preliminary data.</text>
</comment>
<dbReference type="PANTHER" id="PTHR23303:SF15">
    <property type="entry name" value="COLOSSIN-A"/>
    <property type="match status" value="1"/>
</dbReference>
<dbReference type="InterPro" id="IPR013783">
    <property type="entry name" value="Ig-like_fold"/>
</dbReference>
<feature type="domain" description="SD-repeat containing protein B" evidence="5">
    <location>
        <begin position="2"/>
        <end position="64"/>
    </location>
</feature>
<protein>
    <recommendedName>
        <fullName evidence="5">SD-repeat containing protein B domain-containing protein</fullName>
    </recommendedName>
</protein>
<gene>
    <name evidence="6" type="ORF">FRUB_09519</name>
</gene>
<comment type="subcellular location">
    <subcellularLocation>
        <location evidence="1">Secreted</location>
    </subcellularLocation>
</comment>
<dbReference type="Proteomes" id="UP000214646">
    <property type="component" value="Unassembled WGS sequence"/>
</dbReference>
<sequence length="123" mass="12851">MWVDANNDGTLDGETGLNGVTVVLFSGATPVATTTTAGNGNYLFTDLIPGTYTVQITPPCRVRVQHRHQRPRPGRTSQPPGSGSPTRPTAPTTAPRRPPPPAPAAPSPSPRPVPTRTPQATPT</sequence>
<keyword evidence="7" id="KW-1185">Reference proteome</keyword>
<keyword evidence="2" id="KW-0964">Secreted</keyword>
<dbReference type="InterPro" id="IPR033764">
    <property type="entry name" value="Sdr_B"/>
</dbReference>
<dbReference type="InterPro" id="IPR051417">
    <property type="entry name" value="SDr/BOS_complex"/>
</dbReference>
<feature type="region of interest" description="Disordered" evidence="4">
    <location>
        <begin position="61"/>
        <end position="123"/>
    </location>
</feature>